<dbReference type="Proteomes" id="UP000267027">
    <property type="component" value="Unassembled WGS sequence"/>
</dbReference>
<gene>
    <name evidence="9" type="ORF">ACOC_LOCUS9239</name>
</gene>
<dbReference type="AlphaFoldDB" id="A0A0R3PTU3"/>
<evidence type="ECO:0000313" key="10">
    <source>
        <dbReference type="Proteomes" id="UP000267027"/>
    </source>
</evidence>
<dbReference type="GO" id="GO:0005524">
    <property type="term" value="F:ATP binding"/>
    <property type="evidence" value="ECO:0007669"/>
    <property type="project" value="UniProtKB-KW"/>
</dbReference>
<keyword evidence="2" id="KW-0808">Transferase</keyword>
<reference evidence="11" key="1">
    <citation type="submission" date="2017-02" db="UniProtKB">
        <authorList>
            <consortium name="WormBaseParasite"/>
        </authorList>
    </citation>
    <scope>IDENTIFICATION</scope>
</reference>
<evidence type="ECO:0000256" key="3">
    <source>
        <dbReference type="ARBA" id="ARBA00022741"/>
    </source>
</evidence>
<evidence type="ECO:0000256" key="6">
    <source>
        <dbReference type="ARBA" id="ARBA00047899"/>
    </source>
</evidence>
<keyword evidence="5" id="KW-0067">ATP-binding</keyword>
<organism evidence="11">
    <name type="scientific">Angiostrongylus costaricensis</name>
    <name type="common">Nematode worm</name>
    <dbReference type="NCBI Taxonomy" id="334426"/>
    <lineage>
        <taxon>Eukaryota</taxon>
        <taxon>Metazoa</taxon>
        <taxon>Ecdysozoa</taxon>
        <taxon>Nematoda</taxon>
        <taxon>Chromadorea</taxon>
        <taxon>Rhabditida</taxon>
        <taxon>Rhabditina</taxon>
        <taxon>Rhabditomorpha</taxon>
        <taxon>Strongyloidea</taxon>
        <taxon>Metastrongylidae</taxon>
        <taxon>Angiostrongylus</taxon>
    </lineage>
</organism>
<sequence length="61" mass="6873">MIIGKAYDYTVDNWAIGVLLYEMLVGRPLFEFLHKNGTLLAITTCDLIVPMDISEDPSELI</sequence>
<dbReference type="InterPro" id="IPR030616">
    <property type="entry name" value="Aur-like"/>
</dbReference>
<evidence type="ECO:0000256" key="7">
    <source>
        <dbReference type="ARBA" id="ARBA00048679"/>
    </source>
</evidence>
<keyword evidence="4" id="KW-0418">Kinase</keyword>
<feature type="domain" description="Protein kinase" evidence="8">
    <location>
        <begin position="1"/>
        <end position="61"/>
    </location>
</feature>
<evidence type="ECO:0000313" key="9">
    <source>
        <dbReference type="EMBL" id="VDM60824.1"/>
    </source>
</evidence>
<name>A0A0R3PTU3_ANGCS</name>
<evidence type="ECO:0000256" key="2">
    <source>
        <dbReference type="ARBA" id="ARBA00022679"/>
    </source>
</evidence>
<evidence type="ECO:0000259" key="8">
    <source>
        <dbReference type="PROSITE" id="PS50011"/>
    </source>
</evidence>
<accession>A0A0R3PTU3</accession>
<reference evidence="9 10" key="2">
    <citation type="submission" date="2018-11" db="EMBL/GenBank/DDBJ databases">
        <authorList>
            <consortium name="Pathogen Informatics"/>
        </authorList>
    </citation>
    <scope>NUCLEOTIDE SEQUENCE [LARGE SCALE GENOMIC DNA]</scope>
    <source>
        <strain evidence="9 10">Costa Rica</strain>
    </source>
</reference>
<proteinExistence type="predicted"/>
<dbReference type="STRING" id="334426.A0A0R3PTU3"/>
<evidence type="ECO:0000256" key="1">
    <source>
        <dbReference type="ARBA" id="ARBA00022527"/>
    </source>
</evidence>
<evidence type="ECO:0000313" key="11">
    <source>
        <dbReference type="WBParaSite" id="ACOC_0000923801-mRNA-1"/>
    </source>
</evidence>
<evidence type="ECO:0000256" key="4">
    <source>
        <dbReference type="ARBA" id="ARBA00022777"/>
    </source>
</evidence>
<dbReference type="OrthoDB" id="10252171at2759"/>
<dbReference type="InterPro" id="IPR011009">
    <property type="entry name" value="Kinase-like_dom_sf"/>
</dbReference>
<protein>
    <submittedName>
        <fullName evidence="11">Protein kinase domain-containing protein</fullName>
    </submittedName>
</protein>
<dbReference type="Gene3D" id="1.10.510.10">
    <property type="entry name" value="Transferase(Phosphotransferase) domain 1"/>
    <property type="match status" value="1"/>
</dbReference>
<dbReference type="PANTHER" id="PTHR24350">
    <property type="entry name" value="SERINE/THREONINE-PROTEIN KINASE IAL-RELATED"/>
    <property type="match status" value="1"/>
</dbReference>
<comment type="catalytic activity">
    <reaction evidence="7">
        <text>L-seryl-[protein] + ATP = O-phospho-L-seryl-[protein] + ADP + H(+)</text>
        <dbReference type="Rhea" id="RHEA:17989"/>
        <dbReference type="Rhea" id="RHEA-COMP:9863"/>
        <dbReference type="Rhea" id="RHEA-COMP:11604"/>
        <dbReference type="ChEBI" id="CHEBI:15378"/>
        <dbReference type="ChEBI" id="CHEBI:29999"/>
        <dbReference type="ChEBI" id="CHEBI:30616"/>
        <dbReference type="ChEBI" id="CHEBI:83421"/>
        <dbReference type="ChEBI" id="CHEBI:456216"/>
        <dbReference type="EC" id="2.7.11.1"/>
    </reaction>
</comment>
<dbReference type="PROSITE" id="PS50011">
    <property type="entry name" value="PROTEIN_KINASE_DOM"/>
    <property type="match status" value="1"/>
</dbReference>
<dbReference type="EMBL" id="UYYA01004266">
    <property type="protein sequence ID" value="VDM60824.1"/>
    <property type="molecule type" value="Genomic_DNA"/>
</dbReference>
<keyword evidence="1" id="KW-0723">Serine/threonine-protein kinase</keyword>
<dbReference type="GO" id="GO:0004674">
    <property type="term" value="F:protein serine/threonine kinase activity"/>
    <property type="evidence" value="ECO:0007669"/>
    <property type="project" value="UniProtKB-KW"/>
</dbReference>
<evidence type="ECO:0000256" key="5">
    <source>
        <dbReference type="ARBA" id="ARBA00022840"/>
    </source>
</evidence>
<dbReference type="InterPro" id="IPR000719">
    <property type="entry name" value="Prot_kinase_dom"/>
</dbReference>
<keyword evidence="10" id="KW-1185">Reference proteome</keyword>
<dbReference type="WBParaSite" id="ACOC_0000923801-mRNA-1">
    <property type="protein sequence ID" value="ACOC_0000923801-mRNA-1"/>
    <property type="gene ID" value="ACOC_0000923801"/>
</dbReference>
<dbReference type="SUPFAM" id="SSF56112">
    <property type="entry name" value="Protein kinase-like (PK-like)"/>
    <property type="match status" value="1"/>
</dbReference>
<comment type="catalytic activity">
    <reaction evidence="6">
        <text>L-threonyl-[protein] + ATP = O-phospho-L-threonyl-[protein] + ADP + H(+)</text>
        <dbReference type="Rhea" id="RHEA:46608"/>
        <dbReference type="Rhea" id="RHEA-COMP:11060"/>
        <dbReference type="Rhea" id="RHEA-COMP:11605"/>
        <dbReference type="ChEBI" id="CHEBI:15378"/>
        <dbReference type="ChEBI" id="CHEBI:30013"/>
        <dbReference type="ChEBI" id="CHEBI:30616"/>
        <dbReference type="ChEBI" id="CHEBI:61977"/>
        <dbReference type="ChEBI" id="CHEBI:456216"/>
        <dbReference type="EC" id="2.7.11.1"/>
    </reaction>
</comment>
<keyword evidence="3" id="KW-0547">Nucleotide-binding</keyword>